<proteinExistence type="predicted"/>
<comment type="caution">
    <text evidence="1">The sequence shown here is derived from an EMBL/GenBank/DDBJ whole genome shotgun (WGS) entry which is preliminary data.</text>
</comment>
<dbReference type="EMBL" id="BGPR01013125">
    <property type="protein sequence ID" value="GBN59363.1"/>
    <property type="molecule type" value="Genomic_DNA"/>
</dbReference>
<organism evidence="1 2">
    <name type="scientific">Araneus ventricosus</name>
    <name type="common">Orbweaver spider</name>
    <name type="synonym">Epeira ventricosa</name>
    <dbReference type="NCBI Taxonomy" id="182803"/>
    <lineage>
        <taxon>Eukaryota</taxon>
        <taxon>Metazoa</taxon>
        <taxon>Ecdysozoa</taxon>
        <taxon>Arthropoda</taxon>
        <taxon>Chelicerata</taxon>
        <taxon>Arachnida</taxon>
        <taxon>Araneae</taxon>
        <taxon>Araneomorphae</taxon>
        <taxon>Entelegynae</taxon>
        <taxon>Araneoidea</taxon>
        <taxon>Araneidae</taxon>
        <taxon>Araneus</taxon>
    </lineage>
</organism>
<evidence type="ECO:0000313" key="2">
    <source>
        <dbReference type="Proteomes" id="UP000499080"/>
    </source>
</evidence>
<protein>
    <submittedName>
        <fullName evidence="1">Uncharacterized protein</fullName>
    </submittedName>
</protein>
<name>A0A4Y2Q8F5_ARAVE</name>
<sequence length="89" mass="10237">MKSLLRKESIIRWKTEWDNGETGRNVYNVLPKVKITPSPWKRPEKMFVTAHSRNTLNDSRSETAILVAAATWEIPYTILQAACLQPHTT</sequence>
<accession>A0A4Y2Q8F5</accession>
<dbReference type="Proteomes" id="UP000499080">
    <property type="component" value="Unassembled WGS sequence"/>
</dbReference>
<evidence type="ECO:0000313" key="1">
    <source>
        <dbReference type="EMBL" id="GBN59363.1"/>
    </source>
</evidence>
<dbReference type="AlphaFoldDB" id="A0A4Y2Q8F5"/>
<reference evidence="1 2" key="1">
    <citation type="journal article" date="2019" name="Sci. Rep.">
        <title>Orb-weaving spider Araneus ventricosus genome elucidates the spidroin gene catalogue.</title>
        <authorList>
            <person name="Kono N."/>
            <person name="Nakamura H."/>
            <person name="Ohtoshi R."/>
            <person name="Moran D.A.P."/>
            <person name="Shinohara A."/>
            <person name="Yoshida Y."/>
            <person name="Fujiwara M."/>
            <person name="Mori M."/>
            <person name="Tomita M."/>
            <person name="Arakawa K."/>
        </authorList>
    </citation>
    <scope>NUCLEOTIDE SEQUENCE [LARGE SCALE GENOMIC DNA]</scope>
</reference>
<dbReference type="OrthoDB" id="6515318at2759"/>
<keyword evidence="2" id="KW-1185">Reference proteome</keyword>
<gene>
    <name evidence="1" type="ORF">AVEN_176248_1</name>
</gene>